<dbReference type="Proteomes" id="UP001159363">
    <property type="component" value="Chromosome 9"/>
</dbReference>
<protein>
    <submittedName>
        <fullName evidence="1">Uncharacterized protein</fullName>
    </submittedName>
</protein>
<accession>A0ABQ9GQK1</accession>
<comment type="caution">
    <text evidence="1">The sequence shown here is derived from an EMBL/GenBank/DDBJ whole genome shotgun (WGS) entry which is preliminary data.</text>
</comment>
<evidence type="ECO:0000313" key="2">
    <source>
        <dbReference type="Proteomes" id="UP001159363"/>
    </source>
</evidence>
<organism evidence="1 2">
    <name type="scientific">Dryococelus australis</name>
    <dbReference type="NCBI Taxonomy" id="614101"/>
    <lineage>
        <taxon>Eukaryota</taxon>
        <taxon>Metazoa</taxon>
        <taxon>Ecdysozoa</taxon>
        <taxon>Arthropoda</taxon>
        <taxon>Hexapoda</taxon>
        <taxon>Insecta</taxon>
        <taxon>Pterygota</taxon>
        <taxon>Neoptera</taxon>
        <taxon>Polyneoptera</taxon>
        <taxon>Phasmatodea</taxon>
        <taxon>Verophasmatodea</taxon>
        <taxon>Anareolatae</taxon>
        <taxon>Phasmatidae</taxon>
        <taxon>Eurycanthinae</taxon>
        <taxon>Dryococelus</taxon>
    </lineage>
</organism>
<reference evidence="1 2" key="1">
    <citation type="submission" date="2023-02" db="EMBL/GenBank/DDBJ databases">
        <title>LHISI_Scaffold_Assembly.</title>
        <authorList>
            <person name="Stuart O.P."/>
            <person name="Cleave R."/>
            <person name="Magrath M.J.L."/>
            <person name="Mikheyev A.S."/>
        </authorList>
    </citation>
    <scope>NUCLEOTIDE SEQUENCE [LARGE SCALE GENOMIC DNA]</scope>
    <source>
        <strain evidence="1">Daus_M_001</strain>
        <tissue evidence="1">Leg muscle</tissue>
    </source>
</reference>
<gene>
    <name evidence="1" type="ORF">PR048_025117</name>
</gene>
<evidence type="ECO:0000313" key="1">
    <source>
        <dbReference type="EMBL" id="KAJ8874274.1"/>
    </source>
</evidence>
<keyword evidence="2" id="KW-1185">Reference proteome</keyword>
<proteinExistence type="predicted"/>
<name>A0ABQ9GQK1_9NEOP</name>
<dbReference type="EMBL" id="JARBHB010000010">
    <property type="protein sequence ID" value="KAJ8874274.1"/>
    <property type="molecule type" value="Genomic_DNA"/>
</dbReference>
<sequence length="103" mass="11127">MTSSIAIPRANQVSYKINALKPQSAVGLALKAALSAEINKKLPACKQITLLSVAIILDPHLKPCASNPQSLQPSHLKIEILVNVELQIILACLHTIAAWYTLH</sequence>